<feature type="transmembrane region" description="Helical" evidence="1">
    <location>
        <begin position="720"/>
        <end position="743"/>
    </location>
</feature>
<dbReference type="Proteomes" id="UP000186817">
    <property type="component" value="Unassembled WGS sequence"/>
</dbReference>
<gene>
    <name evidence="3" type="ORF">AK812_SmicGene40273</name>
</gene>
<evidence type="ECO:0000313" key="3">
    <source>
        <dbReference type="EMBL" id="OLP79434.1"/>
    </source>
</evidence>
<name>A0A1Q9C941_SYMMI</name>
<feature type="transmembrane region" description="Helical" evidence="1">
    <location>
        <begin position="688"/>
        <end position="708"/>
    </location>
</feature>
<protein>
    <submittedName>
        <fullName evidence="3">Uncharacterized protein</fullName>
    </submittedName>
</protein>
<reference evidence="3 4" key="1">
    <citation type="submission" date="2016-02" db="EMBL/GenBank/DDBJ databases">
        <title>Genome analysis of coral dinoflagellate symbionts highlights evolutionary adaptations to a symbiotic lifestyle.</title>
        <authorList>
            <person name="Aranda M."/>
            <person name="Li Y."/>
            <person name="Liew Y.J."/>
            <person name="Baumgarten S."/>
            <person name="Simakov O."/>
            <person name="Wilson M."/>
            <person name="Piel J."/>
            <person name="Ashoor H."/>
            <person name="Bougouffa S."/>
            <person name="Bajic V.B."/>
            <person name="Ryu T."/>
            <person name="Ravasi T."/>
            <person name="Bayer T."/>
            <person name="Micklem G."/>
            <person name="Kim H."/>
            <person name="Bhak J."/>
            <person name="Lajeunesse T.C."/>
            <person name="Voolstra C.R."/>
        </authorList>
    </citation>
    <scope>NUCLEOTIDE SEQUENCE [LARGE SCALE GENOMIC DNA]</scope>
    <source>
        <strain evidence="3 4">CCMP2467</strain>
    </source>
</reference>
<keyword evidence="2" id="KW-0732">Signal</keyword>
<evidence type="ECO:0000256" key="1">
    <source>
        <dbReference type="SAM" id="Phobius"/>
    </source>
</evidence>
<sequence length="834" mass="93672">MWMLPWFRGLQIYLILFHHLGTAEFWRPNSCKQVRLGVFVWSVRPDKCTQHVIHRALAASLLAMALQSTGTLGLVLSFGCCLGLDCWNGVLTEDVCCRAAFPGALGNPACWDGIYTYETQHETCCQAQPAFASSCWTLGFTEEDCCGPPHGNPACWGGEYTYERCCPMTKEVRETCWKGNLDMERRCCNPLAEDAFCWQGGNSYANCCRRHVNLVSSLSALREESVLEVVARPDLDLPVHSESVCQSGGGFVDQSVRGYLQQAEDMLRHEFDPGCWSPEFSYDRCCSRGGDPACWDHVHTYKRCCLGVNPQVAILHEFYKCEHCMSMLRQPASVSCEDIDGCTRHGGALVAMSRGSKSFFENAEVDVLCLPRMHEAAIPAAAFALQWVKVHHGRVAQLDLRHTLGMTALVEVAAMLLPWLTFTLAWAIRSRRNAEAVKDKVKSTALDSAVDGARMIGTASIVLLHLNVVFVTNDPEMNKRRIVWFYAHRFADVFGVLAVLVTKVHSENLLGSADALWRKLGRQLPLSFIMVRSRVWTAGICPHFESCGYIDSGWSTEMLLRSLTFSHHWQLFVDLKVWLVFRALHVLNPLSSPILGTVVTAVICVCATMWQHVEENLYYQFWAYRLPMALLVHAVLLRRRQLQDWAAQHPWLWSSGAALLCSFGWVGCVPHIPAGDVPLWWQPACTESGSLFFCGGFCFHLGVLMFCLRPPITMPGALKWTVSKLSPLALGILTLHLTVFFLLDRCKKTTLPWFFVQLPGSRMHLSDDPPRKVALALWTAGTLVSIPLAQVVLVTVQQPWERCWSLCPKPISRVLVLVYLLLFLWNEIGKSSPR</sequence>
<evidence type="ECO:0000313" key="4">
    <source>
        <dbReference type="Proteomes" id="UP000186817"/>
    </source>
</evidence>
<dbReference type="AlphaFoldDB" id="A0A1Q9C941"/>
<keyword evidence="1" id="KW-1133">Transmembrane helix</keyword>
<dbReference type="EMBL" id="LSRX01001485">
    <property type="protein sequence ID" value="OLP79434.1"/>
    <property type="molecule type" value="Genomic_DNA"/>
</dbReference>
<feature type="transmembrane region" description="Helical" evidence="1">
    <location>
        <begin position="622"/>
        <end position="639"/>
    </location>
</feature>
<feature type="transmembrane region" description="Helical" evidence="1">
    <location>
        <begin position="404"/>
        <end position="428"/>
    </location>
</feature>
<comment type="caution">
    <text evidence="3">The sequence shown here is derived from an EMBL/GenBank/DDBJ whole genome shotgun (WGS) entry which is preliminary data.</text>
</comment>
<feature type="transmembrane region" description="Helical" evidence="1">
    <location>
        <begin position="651"/>
        <end position="672"/>
    </location>
</feature>
<feature type="signal peptide" evidence="2">
    <location>
        <begin position="1"/>
        <end position="25"/>
    </location>
</feature>
<feature type="transmembrane region" description="Helical" evidence="1">
    <location>
        <begin position="806"/>
        <end position="825"/>
    </location>
</feature>
<organism evidence="3 4">
    <name type="scientific">Symbiodinium microadriaticum</name>
    <name type="common">Dinoflagellate</name>
    <name type="synonym">Zooxanthella microadriatica</name>
    <dbReference type="NCBI Taxonomy" id="2951"/>
    <lineage>
        <taxon>Eukaryota</taxon>
        <taxon>Sar</taxon>
        <taxon>Alveolata</taxon>
        <taxon>Dinophyceae</taxon>
        <taxon>Suessiales</taxon>
        <taxon>Symbiodiniaceae</taxon>
        <taxon>Symbiodinium</taxon>
    </lineage>
</organism>
<evidence type="ECO:0000256" key="2">
    <source>
        <dbReference type="SAM" id="SignalP"/>
    </source>
</evidence>
<dbReference type="OMA" id="VICVCAT"/>
<feature type="transmembrane region" description="Helical" evidence="1">
    <location>
        <begin position="773"/>
        <end position="794"/>
    </location>
</feature>
<keyword evidence="1" id="KW-0812">Transmembrane</keyword>
<keyword evidence="4" id="KW-1185">Reference proteome</keyword>
<proteinExistence type="predicted"/>
<feature type="transmembrane region" description="Helical" evidence="1">
    <location>
        <begin position="590"/>
        <end position="610"/>
    </location>
</feature>
<dbReference type="OrthoDB" id="413393at2759"/>
<accession>A0A1Q9C941</accession>
<keyword evidence="1" id="KW-0472">Membrane</keyword>
<feature type="chain" id="PRO_5013090616" evidence="2">
    <location>
        <begin position="26"/>
        <end position="834"/>
    </location>
</feature>